<evidence type="ECO:0000313" key="3">
    <source>
        <dbReference type="EMBL" id="KII61150.1"/>
    </source>
</evidence>
<name>A0A0C2M281_THEKT</name>
<dbReference type="PROSITE" id="PS50001">
    <property type="entry name" value="SH2"/>
    <property type="match status" value="1"/>
</dbReference>
<keyword evidence="4" id="KW-1185">Reference proteome</keyword>
<keyword evidence="1" id="KW-0727">SH2 domain</keyword>
<protein>
    <recommendedName>
        <fullName evidence="2">SH2 domain-containing protein</fullName>
    </recommendedName>
</protein>
<dbReference type="InterPro" id="IPR036860">
    <property type="entry name" value="SH2_dom_sf"/>
</dbReference>
<dbReference type="SUPFAM" id="SSF55550">
    <property type="entry name" value="SH2 domain"/>
    <property type="match status" value="1"/>
</dbReference>
<dbReference type="Gene3D" id="3.30.505.10">
    <property type="entry name" value="SH2 domain"/>
    <property type="match status" value="1"/>
</dbReference>
<dbReference type="Pfam" id="PF00017">
    <property type="entry name" value="SH2"/>
    <property type="match status" value="1"/>
</dbReference>
<dbReference type="AlphaFoldDB" id="A0A0C2M281"/>
<gene>
    <name evidence="3" type="ORF">RF11_16433</name>
</gene>
<evidence type="ECO:0000259" key="2">
    <source>
        <dbReference type="PROSITE" id="PS50001"/>
    </source>
</evidence>
<organism evidence="3 4">
    <name type="scientific">Thelohanellus kitauei</name>
    <name type="common">Myxosporean</name>
    <dbReference type="NCBI Taxonomy" id="669202"/>
    <lineage>
        <taxon>Eukaryota</taxon>
        <taxon>Metazoa</taxon>
        <taxon>Cnidaria</taxon>
        <taxon>Myxozoa</taxon>
        <taxon>Myxosporea</taxon>
        <taxon>Bivalvulida</taxon>
        <taxon>Platysporina</taxon>
        <taxon>Myxobolidae</taxon>
        <taxon>Thelohanellus</taxon>
    </lineage>
</organism>
<sequence length="131" mass="15502">MYFEGQQEGKAWKYLDKFADNGSFFLRKMYINQRYCTLTIKDADRGCLNYRVNNTDNKSFWIHREYVFPTFKEMIEFHQTPNNSGVVILGDPILKSDIEKHLVMNVVQSSQNEWTCLDPVVTYAQKIFELP</sequence>
<evidence type="ECO:0000313" key="4">
    <source>
        <dbReference type="Proteomes" id="UP000031668"/>
    </source>
</evidence>
<reference evidence="3 4" key="1">
    <citation type="journal article" date="2014" name="Genome Biol. Evol.">
        <title>The genome of the myxosporean Thelohanellus kitauei shows adaptations to nutrient acquisition within its fish host.</title>
        <authorList>
            <person name="Yang Y."/>
            <person name="Xiong J."/>
            <person name="Zhou Z."/>
            <person name="Huo F."/>
            <person name="Miao W."/>
            <person name="Ran C."/>
            <person name="Liu Y."/>
            <person name="Zhang J."/>
            <person name="Feng J."/>
            <person name="Wang M."/>
            <person name="Wang M."/>
            <person name="Wang L."/>
            <person name="Yao B."/>
        </authorList>
    </citation>
    <scope>NUCLEOTIDE SEQUENCE [LARGE SCALE GENOMIC DNA]</scope>
    <source>
        <strain evidence="3">Wuqing</strain>
    </source>
</reference>
<evidence type="ECO:0000256" key="1">
    <source>
        <dbReference type="PROSITE-ProRule" id="PRU00191"/>
    </source>
</evidence>
<accession>A0A0C2M281</accession>
<dbReference type="InterPro" id="IPR000980">
    <property type="entry name" value="SH2"/>
</dbReference>
<proteinExistence type="predicted"/>
<dbReference type="OrthoDB" id="9924021at2759"/>
<feature type="domain" description="SH2" evidence="2">
    <location>
        <begin position="1"/>
        <end position="93"/>
    </location>
</feature>
<dbReference type="EMBL" id="JWZT01005375">
    <property type="protein sequence ID" value="KII61150.1"/>
    <property type="molecule type" value="Genomic_DNA"/>
</dbReference>
<dbReference type="Proteomes" id="UP000031668">
    <property type="component" value="Unassembled WGS sequence"/>
</dbReference>
<comment type="caution">
    <text evidence="3">The sequence shown here is derived from an EMBL/GenBank/DDBJ whole genome shotgun (WGS) entry which is preliminary data.</text>
</comment>